<feature type="region of interest" description="Disordered" evidence="1">
    <location>
        <begin position="1"/>
        <end position="21"/>
    </location>
</feature>
<evidence type="ECO:0000256" key="1">
    <source>
        <dbReference type="SAM" id="MobiDB-lite"/>
    </source>
</evidence>
<reference evidence="2" key="1">
    <citation type="journal article" date="2022" name="bioRxiv">
        <title>Sequencing and chromosome-scale assembly of the giantPleurodeles waltlgenome.</title>
        <authorList>
            <person name="Brown T."/>
            <person name="Elewa A."/>
            <person name="Iarovenko S."/>
            <person name="Subramanian E."/>
            <person name="Araus A.J."/>
            <person name="Petzold A."/>
            <person name="Susuki M."/>
            <person name="Suzuki K.-i.T."/>
            <person name="Hayashi T."/>
            <person name="Toyoda A."/>
            <person name="Oliveira C."/>
            <person name="Osipova E."/>
            <person name="Leigh N.D."/>
            <person name="Simon A."/>
            <person name="Yun M.H."/>
        </authorList>
    </citation>
    <scope>NUCLEOTIDE SEQUENCE</scope>
    <source>
        <strain evidence="2">20211129_DDA</strain>
        <tissue evidence="2">Liver</tissue>
    </source>
</reference>
<sequence length="113" mass="12608">MGKLKSLATAQPPASSNLPSFILDTPRLDDTPRRSMLDMLDRVLAAIEHFWASMEAKHGSLAADFASLQDDHRKLVDRVSDGEKTLFIIQPEQNIWKGTPAGATSIFWGSWRE</sequence>
<dbReference type="AlphaFoldDB" id="A0AAV7M174"/>
<evidence type="ECO:0000313" key="3">
    <source>
        <dbReference type="Proteomes" id="UP001066276"/>
    </source>
</evidence>
<name>A0AAV7M174_PLEWA</name>
<organism evidence="2 3">
    <name type="scientific">Pleurodeles waltl</name>
    <name type="common">Iberian ribbed newt</name>
    <dbReference type="NCBI Taxonomy" id="8319"/>
    <lineage>
        <taxon>Eukaryota</taxon>
        <taxon>Metazoa</taxon>
        <taxon>Chordata</taxon>
        <taxon>Craniata</taxon>
        <taxon>Vertebrata</taxon>
        <taxon>Euteleostomi</taxon>
        <taxon>Amphibia</taxon>
        <taxon>Batrachia</taxon>
        <taxon>Caudata</taxon>
        <taxon>Salamandroidea</taxon>
        <taxon>Salamandridae</taxon>
        <taxon>Pleurodelinae</taxon>
        <taxon>Pleurodeles</taxon>
    </lineage>
</organism>
<dbReference type="Proteomes" id="UP001066276">
    <property type="component" value="Chromosome 10"/>
</dbReference>
<evidence type="ECO:0000313" key="2">
    <source>
        <dbReference type="EMBL" id="KAJ1097536.1"/>
    </source>
</evidence>
<accession>A0AAV7M174</accession>
<gene>
    <name evidence="2" type="ORF">NDU88_002654</name>
</gene>
<keyword evidence="3" id="KW-1185">Reference proteome</keyword>
<protein>
    <submittedName>
        <fullName evidence="2">Uncharacterized protein</fullName>
    </submittedName>
</protein>
<feature type="compositionally biased region" description="Polar residues" evidence="1">
    <location>
        <begin position="8"/>
        <end position="19"/>
    </location>
</feature>
<comment type="caution">
    <text evidence="2">The sequence shown here is derived from an EMBL/GenBank/DDBJ whole genome shotgun (WGS) entry which is preliminary data.</text>
</comment>
<dbReference type="EMBL" id="JANPWB010000014">
    <property type="protein sequence ID" value="KAJ1097536.1"/>
    <property type="molecule type" value="Genomic_DNA"/>
</dbReference>
<proteinExistence type="predicted"/>